<dbReference type="Proteomes" id="UP000244906">
    <property type="component" value="Unassembled WGS sequence"/>
</dbReference>
<evidence type="ECO:0000313" key="3">
    <source>
        <dbReference type="Proteomes" id="UP000244906"/>
    </source>
</evidence>
<gene>
    <name evidence="2" type="ORF">DC094_12890</name>
</gene>
<accession>A0A2V1H0K4</accession>
<organism evidence="2 3">
    <name type="scientific">Pelagibaculum spongiae</name>
    <dbReference type="NCBI Taxonomy" id="2080658"/>
    <lineage>
        <taxon>Bacteria</taxon>
        <taxon>Pseudomonadati</taxon>
        <taxon>Pseudomonadota</taxon>
        <taxon>Gammaproteobacteria</taxon>
        <taxon>Oceanospirillales</taxon>
        <taxon>Pelagibaculum</taxon>
    </lineage>
</organism>
<protein>
    <submittedName>
        <fullName evidence="2">Uncharacterized protein</fullName>
    </submittedName>
</protein>
<evidence type="ECO:0000313" key="2">
    <source>
        <dbReference type="EMBL" id="PVZ68190.1"/>
    </source>
</evidence>
<sequence length="69" mass="7811">MTEQKTKAAEDSSTVKSEPSSCQRELSEQEQQLRQGRRSMVMPMRGEATSKVRYVEGSMPLKNGCWLSD</sequence>
<feature type="compositionally biased region" description="Basic and acidic residues" evidence="1">
    <location>
        <begin position="1"/>
        <end position="10"/>
    </location>
</feature>
<feature type="region of interest" description="Disordered" evidence="1">
    <location>
        <begin position="1"/>
        <end position="45"/>
    </location>
</feature>
<reference evidence="2 3" key="1">
    <citation type="submission" date="2018-04" db="EMBL/GenBank/DDBJ databases">
        <title>Thalassorhabdus spongiae gen. nov., sp. nov., isolated from a marine sponge in South-West Iceland.</title>
        <authorList>
            <person name="Knobloch S."/>
            <person name="Daussin A."/>
            <person name="Johannsson R."/>
            <person name="Marteinsson V.T."/>
        </authorList>
    </citation>
    <scope>NUCLEOTIDE SEQUENCE [LARGE SCALE GENOMIC DNA]</scope>
    <source>
        <strain evidence="2 3">Hp12</strain>
    </source>
</reference>
<feature type="compositionally biased region" description="Low complexity" evidence="1">
    <location>
        <begin position="20"/>
        <end position="34"/>
    </location>
</feature>
<dbReference type="AlphaFoldDB" id="A0A2V1H0K4"/>
<proteinExistence type="predicted"/>
<keyword evidence="3" id="KW-1185">Reference proteome</keyword>
<dbReference type="EMBL" id="QDDL01000005">
    <property type="protein sequence ID" value="PVZ68190.1"/>
    <property type="molecule type" value="Genomic_DNA"/>
</dbReference>
<dbReference type="RefSeq" id="WP_116687518.1">
    <property type="nucleotide sequence ID" value="NZ_CAWNYD010000005.1"/>
</dbReference>
<evidence type="ECO:0000256" key="1">
    <source>
        <dbReference type="SAM" id="MobiDB-lite"/>
    </source>
</evidence>
<name>A0A2V1H0K4_9GAMM</name>
<comment type="caution">
    <text evidence="2">The sequence shown here is derived from an EMBL/GenBank/DDBJ whole genome shotgun (WGS) entry which is preliminary data.</text>
</comment>